<keyword evidence="1" id="KW-1133">Transmembrane helix</keyword>
<keyword evidence="1" id="KW-0812">Transmembrane</keyword>
<name>A0A0F9ISC0_9ZZZZ</name>
<sequence length="61" mass="6976">MPAFWIILSIGLICVVGVFLVVVTRPALAEVRRIKPYELPPYELPPVSKMYGTRRNYCKPL</sequence>
<organism evidence="2">
    <name type="scientific">marine sediment metagenome</name>
    <dbReference type="NCBI Taxonomy" id="412755"/>
    <lineage>
        <taxon>unclassified sequences</taxon>
        <taxon>metagenomes</taxon>
        <taxon>ecological metagenomes</taxon>
    </lineage>
</organism>
<proteinExistence type="predicted"/>
<dbReference type="AlphaFoldDB" id="A0A0F9ISC0"/>
<evidence type="ECO:0000256" key="1">
    <source>
        <dbReference type="SAM" id="Phobius"/>
    </source>
</evidence>
<feature type="transmembrane region" description="Helical" evidence="1">
    <location>
        <begin position="6"/>
        <end position="28"/>
    </location>
</feature>
<comment type="caution">
    <text evidence="2">The sequence shown here is derived from an EMBL/GenBank/DDBJ whole genome shotgun (WGS) entry which is preliminary data.</text>
</comment>
<evidence type="ECO:0000313" key="2">
    <source>
        <dbReference type="EMBL" id="KKM22819.1"/>
    </source>
</evidence>
<protein>
    <submittedName>
        <fullName evidence="2">Uncharacterized protein</fullName>
    </submittedName>
</protein>
<dbReference type="EMBL" id="LAZR01013254">
    <property type="protein sequence ID" value="KKM22819.1"/>
    <property type="molecule type" value="Genomic_DNA"/>
</dbReference>
<gene>
    <name evidence="2" type="ORF">LCGC14_1621470</name>
</gene>
<accession>A0A0F9ISC0</accession>
<reference evidence="2" key="1">
    <citation type="journal article" date="2015" name="Nature">
        <title>Complex archaea that bridge the gap between prokaryotes and eukaryotes.</title>
        <authorList>
            <person name="Spang A."/>
            <person name="Saw J.H."/>
            <person name="Jorgensen S.L."/>
            <person name="Zaremba-Niedzwiedzka K."/>
            <person name="Martijn J."/>
            <person name="Lind A.E."/>
            <person name="van Eijk R."/>
            <person name="Schleper C."/>
            <person name="Guy L."/>
            <person name="Ettema T.J."/>
        </authorList>
    </citation>
    <scope>NUCLEOTIDE SEQUENCE</scope>
</reference>
<keyword evidence="1" id="KW-0472">Membrane</keyword>